<evidence type="ECO:0000256" key="1">
    <source>
        <dbReference type="ARBA" id="ARBA00001933"/>
    </source>
</evidence>
<dbReference type="UniPathway" id="UPA00031">
    <property type="reaction ID" value="UER00012"/>
</dbReference>
<dbReference type="InterPro" id="IPR001917">
    <property type="entry name" value="Aminotrans_II_pyridoxalP_BS"/>
</dbReference>
<comment type="pathway">
    <text evidence="9">Amino-acid biosynthesis; L-histidine biosynthesis; L-histidine from 5-phospho-alpha-D-ribose 1-diphosphate: step 7/9.</text>
</comment>
<feature type="domain" description="Aminotransferase class I/classII large" evidence="10">
    <location>
        <begin position="25"/>
        <end position="345"/>
    </location>
</feature>
<dbReference type="InterPro" id="IPR015422">
    <property type="entry name" value="PyrdxlP-dep_Trfase_small"/>
</dbReference>
<dbReference type="PANTHER" id="PTHR42885">
    <property type="entry name" value="HISTIDINOL-PHOSPHATE AMINOTRANSFERASE-RELATED"/>
    <property type="match status" value="1"/>
</dbReference>
<dbReference type="Gene3D" id="3.40.640.10">
    <property type="entry name" value="Type I PLP-dependent aspartate aminotransferase-like (Major domain)"/>
    <property type="match status" value="1"/>
</dbReference>
<comment type="cofactor">
    <cofactor evidence="1 9">
        <name>pyridoxal 5'-phosphate</name>
        <dbReference type="ChEBI" id="CHEBI:597326"/>
    </cofactor>
</comment>
<gene>
    <name evidence="9 11" type="primary">hisC</name>
    <name evidence="11" type="ORF">FQB35_05745</name>
</gene>
<name>A0A5C0SCJ0_CRATE</name>
<keyword evidence="8 9" id="KW-0368">Histidine biosynthesis</keyword>
<accession>A0A5C0SCJ0</accession>
<dbReference type="GO" id="GO:0000105">
    <property type="term" value="P:L-histidine biosynthetic process"/>
    <property type="evidence" value="ECO:0007669"/>
    <property type="project" value="UniProtKB-UniRule"/>
</dbReference>
<dbReference type="PROSITE" id="PS00599">
    <property type="entry name" value="AA_TRANSFER_CLASS_2"/>
    <property type="match status" value="1"/>
</dbReference>
<comment type="subunit">
    <text evidence="3 9">Homodimer.</text>
</comment>
<dbReference type="CDD" id="cd00609">
    <property type="entry name" value="AAT_like"/>
    <property type="match status" value="1"/>
</dbReference>
<keyword evidence="4 9" id="KW-0032">Aminotransferase</keyword>
<dbReference type="Gene3D" id="3.90.1150.10">
    <property type="entry name" value="Aspartate Aminotransferase, domain 1"/>
    <property type="match status" value="1"/>
</dbReference>
<organism evidence="11 12">
    <name type="scientific">Crassaminicella thermophila</name>
    <dbReference type="NCBI Taxonomy" id="2599308"/>
    <lineage>
        <taxon>Bacteria</taxon>
        <taxon>Bacillati</taxon>
        <taxon>Bacillota</taxon>
        <taxon>Clostridia</taxon>
        <taxon>Eubacteriales</taxon>
        <taxon>Clostridiaceae</taxon>
        <taxon>Crassaminicella</taxon>
    </lineage>
</organism>
<reference evidence="11 12" key="1">
    <citation type="submission" date="2019-07" db="EMBL/GenBank/DDBJ databases">
        <title>Complete genome of Crassaminicella thermophila SY095.</title>
        <authorList>
            <person name="Li X."/>
        </authorList>
    </citation>
    <scope>NUCLEOTIDE SEQUENCE [LARGE SCALE GENOMIC DNA]</scope>
    <source>
        <strain evidence="11 12">SY095</strain>
    </source>
</reference>
<dbReference type="EC" id="2.6.1.9" evidence="9"/>
<evidence type="ECO:0000256" key="6">
    <source>
        <dbReference type="ARBA" id="ARBA00022679"/>
    </source>
</evidence>
<dbReference type="GO" id="GO:0030170">
    <property type="term" value="F:pyridoxal phosphate binding"/>
    <property type="evidence" value="ECO:0007669"/>
    <property type="project" value="InterPro"/>
</dbReference>
<keyword evidence="12" id="KW-1185">Reference proteome</keyword>
<sequence>MMLSLVKKNIYSIKPYRISKEYIHTKLDANENPYNLLDILKEKFIENIDNLNINRYPDTNSDELRELLAEYVDVKKENILCGNGSDEIIQVIINTFVDKDEYVITHSPTFSMYKIFTNIAGGKILEVLSNSSFQINVDEIIKEAKFKKAKVIFLCNPNNPTGTVISKEEIERVIRKTEAIVVVDEAYYEFLGETVVDLVNVYDNLIVLRTLSKAFALAGARIGYGIASEKIMDVLYRVKPPYNLSTFSQEIGKLFIENVDLVKNYIQKIKEERLFLQKELKKIEYIEVFPTGSNFVLVRSEKAKRIVEEFKKEGLSIRDFTKEDLLRNCFRITVGTREESNRLLELFKKVV</sequence>
<keyword evidence="7 9" id="KW-0663">Pyridoxal phosphate</keyword>
<proteinExistence type="inferred from homology"/>
<dbReference type="EMBL" id="CP042243">
    <property type="protein sequence ID" value="QEK11911.1"/>
    <property type="molecule type" value="Genomic_DNA"/>
</dbReference>
<dbReference type="NCBIfam" id="TIGR01141">
    <property type="entry name" value="hisC"/>
    <property type="match status" value="1"/>
</dbReference>
<evidence type="ECO:0000256" key="3">
    <source>
        <dbReference type="ARBA" id="ARBA00011738"/>
    </source>
</evidence>
<dbReference type="PANTHER" id="PTHR42885:SF2">
    <property type="entry name" value="HISTIDINOL-PHOSPHATE AMINOTRANSFERASE"/>
    <property type="match status" value="1"/>
</dbReference>
<evidence type="ECO:0000256" key="7">
    <source>
        <dbReference type="ARBA" id="ARBA00022898"/>
    </source>
</evidence>
<dbReference type="OrthoDB" id="9813612at2"/>
<dbReference type="GO" id="GO:0004400">
    <property type="term" value="F:histidinol-phosphate transaminase activity"/>
    <property type="evidence" value="ECO:0007669"/>
    <property type="project" value="UniProtKB-UniRule"/>
</dbReference>
<keyword evidence="5 9" id="KW-0028">Amino-acid biosynthesis</keyword>
<dbReference type="InterPro" id="IPR015424">
    <property type="entry name" value="PyrdxlP-dep_Trfase"/>
</dbReference>
<dbReference type="HAMAP" id="MF_01023">
    <property type="entry name" value="HisC_aminotrans_2"/>
    <property type="match status" value="1"/>
</dbReference>
<evidence type="ECO:0000313" key="12">
    <source>
        <dbReference type="Proteomes" id="UP000324646"/>
    </source>
</evidence>
<keyword evidence="6 9" id="KW-0808">Transferase</keyword>
<protein>
    <recommendedName>
        <fullName evidence="9">Histidinol-phosphate aminotransferase</fullName>
        <ecNumber evidence="9">2.6.1.9</ecNumber>
    </recommendedName>
    <alternativeName>
        <fullName evidence="9">Imidazole acetol-phosphate transaminase</fullName>
    </alternativeName>
</protein>
<dbReference type="SUPFAM" id="SSF53383">
    <property type="entry name" value="PLP-dependent transferases"/>
    <property type="match status" value="1"/>
</dbReference>
<feature type="modified residue" description="N6-(pyridoxal phosphate)lysine" evidence="9">
    <location>
        <position position="213"/>
    </location>
</feature>
<dbReference type="Pfam" id="PF00155">
    <property type="entry name" value="Aminotran_1_2"/>
    <property type="match status" value="1"/>
</dbReference>
<dbReference type="InterPro" id="IPR004839">
    <property type="entry name" value="Aminotransferase_I/II_large"/>
</dbReference>
<comment type="similarity">
    <text evidence="2 9">Belongs to the class-II pyridoxal-phosphate-dependent aminotransferase family. Histidinol-phosphate aminotransferase subfamily.</text>
</comment>
<evidence type="ECO:0000256" key="2">
    <source>
        <dbReference type="ARBA" id="ARBA00007970"/>
    </source>
</evidence>
<comment type="catalytic activity">
    <reaction evidence="9">
        <text>L-histidinol phosphate + 2-oxoglutarate = 3-(imidazol-4-yl)-2-oxopropyl phosphate + L-glutamate</text>
        <dbReference type="Rhea" id="RHEA:23744"/>
        <dbReference type="ChEBI" id="CHEBI:16810"/>
        <dbReference type="ChEBI" id="CHEBI:29985"/>
        <dbReference type="ChEBI" id="CHEBI:57766"/>
        <dbReference type="ChEBI" id="CHEBI:57980"/>
        <dbReference type="EC" id="2.6.1.9"/>
    </reaction>
</comment>
<dbReference type="AlphaFoldDB" id="A0A5C0SCJ0"/>
<dbReference type="InterPro" id="IPR005861">
    <property type="entry name" value="HisP_aminotrans"/>
</dbReference>
<evidence type="ECO:0000259" key="10">
    <source>
        <dbReference type="Pfam" id="PF00155"/>
    </source>
</evidence>
<evidence type="ECO:0000256" key="9">
    <source>
        <dbReference type="HAMAP-Rule" id="MF_01023"/>
    </source>
</evidence>
<evidence type="ECO:0000313" key="11">
    <source>
        <dbReference type="EMBL" id="QEK11911.1"/>
    </source>
</evidence>
<evidence type="ECO:0000256" key="8">
    <source>
        <dbReference type="ARBA" id="ARBA00023102"/>
    </source>
</evidence>
<dbReference type="InterPro" id="IPR015421">
    <property type="entry name" value="PyrdxlP-dep_Trfase_major"/>
</dbReference>
<evidence type="ECO:0000256" key="5">
    <source>
        <dbReference type="ARBA" id="ARBA00022605"/>
    </source>
</evidence>
<evidence type="ECO:0000256" key="4">
    <source>
        <dbReference type="ARBA" id="ARBA00022576"/>
    </source>
</evidence>
<dbReference type="Proteomes" id="UP000324646">
    <property type="component" value="Chromosome"/>
</dbReference>
<dbReference type="KEGG" id="crs:FQB35_05745"/>